<dbReference type="EMBL" id="FUIG01000046">
    <property type="protein sequence ID" value="SJM34139.1"/>
    <property type="molecule type" value="Genomic_DNA"/>
</dbReference>
<sequence length="130" mass="14644">MAGSSLPPANPAALGLHMTSKQLAGLLVWLDEQQEIVERAWIFGSQFSGQRREKDTSNGPDVDLAVELQISPDGKRNLWLHELRHRLREFLDKNGAALDLSSNEGEANFVHLEFCIEDGRSLTMWPRARH</sequence>
<name>A0A2P9ASJ2_9HYPH</name>
<protein>
    <submittedName>
        <fullName evidence="1">Uncharacterized protein</fullName>
    </submittedName>
</protein>
<gene>
    <name evidence="1" type="ORF">BQ8482_380322</name>
</gene>
<organism evidence="1 2">
    <name type="scientific">Mesorhizobium delmotii</name>
    <dbReference type="NCBI Taxonomy" id="1631247"/>
    <lineage>
        <taxon>Bacteria</taxon>
        <taxon>Pseudomonadati</taxon>
        <taxon>Pseudomonadota</taxon>
        <taxon>Alphaproteobacteria</taxon>
        <taxon>Hyphomicrobiales</taxon>
        <taxon>Phyllobacteriaceae</taxon>
        <taxon>Mesorhizobium</taxon>
    </lineage>
</organism>
<reference evidence="2" key="1">
    <citation type="submission" date="2016-12" db="EMBL/GenBank/DDBJ databases">
        <authorList>
            <person name="Brunel B."/>
        </authorList>
    </citation>
    <scope>NUCLEOTIDE SEQUENCE [LARGE SCALE GENOMIC DNA]</scope>
</reference>
<dbReference type="RefSeq" id="WP_133254859.1">
    <property type="nucleotide sequence ID" value="NZ_FUIG01000046.1"/>
</dbReference>
<evidence type="ECO:0000313" key="1">
    <source>
        <dbReference type="EMBL" id="SJM34139.1"/>
    </source>
</evidence>
<keyword evidence="2" id="KW-1185">Reference proteome</keyword>
<evidence type="ECO:0000313" key="2">
    <source>
        <dbReference type="Proteomes" id="UP000245698"/>
    </source>
</evidence>
<proteinExistence type="predicted"/>
<dbReference type="AlphaFoldDB" id="A0A2P9ASJ2"/>
<dbReference type="Proteomes" id="UP000245698">
    <property type="component" value="Unassembled WGS sequence"/>
</dbReference>
<accession>A0A2P9ASJ2</accession>